<accession>A0ABT9D0U9</accession>
<dbReference type="RefSeq" id="WP_304576097.1">
    <property type="nucleotide sequence ID" value="NZ_JAUQOO010000037.1"/>
</dbReference>
<sequence>MSNCDDLLDDNLGERSKFPSEFAGQKLFVRGDDWQNNAMLGWAPYPMDIYAAGYKDAADAILYALSERRTNLDSVIYPLVFLYRQGLELQIKLILALARQLANSPAKEDHSHSLVPMWAELRTLLNELTPHACDQEVPAMEQFLHQLAEIDPQSFSFRYPEDKKGQLSLPDLHHINVRHLSEVMDSMFMLLSGIHSELGEMDQHVW</sequence>
<proteinExistence type="predicted"/>
<evidence type="ECO:0000313" key="1">
    <source>
        <dbReference type="EMBL" id="MDO7930336.1"/>
    </source>
</evidence>
<name>A0ABT9D0U9_9PSED</name>
<evidence type="ECO:0000313" key="2">
    <source>
        <dbReference type="Proteomes" id="UP001223016"/>
    </source>
</evidence>
<comment type="caution">
    <text evidence="1">The sequence shown here is derived from an EMBL/GenBank/DDBJ whole genome shotgun (WGS) entry which is preliminary data.</text>
</comment>
<reference evidence="1 2" key="1">
    <citation type="submission" date="2023-07" db="EMBL/GenBank/DDBJ databases">
        <title>Identification of four novel Pseudomonas species associated with bacterial leaf spot of cucurbits.</title>
        <authorList>
            <person name="Fullem K.R."/>
        </authorList>
    </citation>
    <scope>NUCLEOTIDE SEQUENCE [LARGE SCALE GENOMIC DNA]</scope>
    <source>
        <strain evidence="1 2">KFB 138</strain>
    </source>
</reference>
<organism evidence="1 2">
    <name type="scientific">Pseudomonas serbiensis</name>
    <dbReference type="NCBI Taxonomy" id="3064350"/>
    <lineage>
        <taxon>Bacteria</taxon>
        <taxon>Pseudomonadati</taxon>
        <taxon>Pseudomonadota</taxon>
        <taxon>Gammaproteobacteria</taxon>
        <taxon>Pseudomonadales</taxon>
        <taxon>Pseudomonadaceae</taxon>
        <taxon>Pseudomonas</taxon>
    </lineage>
</organism>
<keyword evidence="2" id="KW-1185">Reference proteome</keyword>
<protein>
    <submittedName>
        <fullName evidence="1">Uncharacterized protein</fullName>
    </submittedName>
</protein>
<gene>
    <name evidence="1" type="ORF">Q6A51_26560</name>
</gene>
<dbReference type="Proteomes" id="UP001223016">
    <property type="component" value="Unassembled WGS sequence"/>
</dbReference>
<dbReference type="EMBL" id="JAUQOO010000037">
    <property type="protein sequence ID" value="MDO7930336.1"/>
    <property type="molecule type" value="Genomic_DNA"/>
</dbReference>